<dbReference type="Proteomes" id="UP000325315">
    <property type="component" value="Unassembled WGS sequence"/>
</dbReference>
<keyword evidence="3" id="KW-0808">Transferase</keyword>
<gene>
    <name evidence="3" type="ORF">EPI10_001962</name>
</gene>
<keyword evidence="3" id="KW-0548">Nucleotidyltransferase</keyword>
<evidence type="ECO:0000313" key="4">
    <source>
        <dbReference type="Proteomes" id="UP000325315"/>
    </source>
</evidence>
<dbReference type="GO" id="GO:0003964">
    <property type="term" value="F:RNA-directed DNA polymerase activity"/>
    <property type="evidence" value="ECO:0007669"/>
    <property type="project" value="UniProtKB-KW"/>
</dbReference>
<comment type="caution">
    <text evidence="3">The sequence shown here is derived from an EMBL/GenBank/DDBJ whole genome shotgun (WGS) entry which is preliminary data.</text>
</comment>
<dbReference type="InterPro" id="IPR036397">
    <property type="entry name" value="RNaseH_sf"/>
</dbReference>
<dbReference type="GO" id="GO:0004523">
    <property type="term" value="F:RNA-DNA hybrid ribonuclease activity"/>
    <property type="evidence" value="ECO:0007669"/>
    <property type="project" value="InterPro"/>
</dbReference>
<dbReference type="Pfam" id="PF13456">
    <property type="entry name" value="RVT_3"/>
    <property type="match status" value="1"/>
</dbReference>
<reference evidence="4" key="1">
    <citation type="journal article" date="2019" name="Plant Biotechnol. J.">
        <title>Genome sequencing of the Australian wild diploid species Gossypium australe highlights disease resistance and delayed gland morphogenesis.</title>
        <authorList>
            <person name="Cai Y."/>
            <person name="Cai X."/>
            <person name="Wang Q."/>
            <person name="Wang P."/>
            <person name="Zhang Y."/>
            <person name="Cai C."/>
            <person name="Xu Y."/>
            <person name="Wang K."/>
            <person name="Zhou Z."/>
            <person name="Wang C."/>
            <person name="Geng S."/>
            <person name="Li B."/>
            <person name="Dong Q."/>
            <person name="Hou Y."/>
            <person name="Wang H."/>
            <person name="Ai P."/>
            <person name="Liu Z."/>
            <person name="Yi F."/>
            <person name="Sun M."/>
            <person name="An G."/>
            <person name="Cheng J."/>
            <person name="Zhang Y."/>
            <person name="Shi Q."/>
            <person name="Xie Y."/>
            <person name="Shi X."/>
            <person name="Chang Y."/>
            <person name="Huang F."/>
            <person name="Chen Y."/>
            <person name="Hong S."/>
            <person name="Mi L."/>
            <person name="Sun Q."/>
            <person name="Zhang L."/>
            <person name="Zhou B."/>
            <person name="Peng R."/>
            <person name="Zhang X."/>
            <person name="Liu F."/>
        </authorList>
    </citation>
    <scope>NUCLEOTIDE SEQUENCE [LARGE SCALE GENOMIC DNA]</scope>
    <source>
        <strain evidence="4">cv. PA1801</strain>
    </source>
</reference>
<dbReference type="InterPro" id="IPR012337">
    <property type="entry name" value="RNaseH-like_sf"/>
</dbReference>
<dbReference type="CDD" id="cd06222">
    <property type="entry name" value="RNase_H_like"/>
    <property type="match status" value="1"/>
</dbReference>
<dbReference type="EMBL" id="SMMG02000007">
    <property type="protein sequence ID" value="KAA3466902.1"/>
    <property type="molecule type" value="Genomic_DNA"/>
</dbReference>
<proteinExistence type="predicted"/>
<dbReference type="InterPro" id="IPR002156">
    <property type="entry name" value="RNaseH_domain"/>
</dbReference>
<dbReference type="SUPFAM" id="SSF53098">
    <property type="entry name" value="Ribonuclease H-like"/>
    <property type="match status" value="1"/>
</dbReference>
<keyword evidence="4" id="KW-1185">Reference proteome</keyword>
<accession>A0A5B6VCS5</accession>
<dbReference type="InterPro" id="IPR026960">
    <property type="entry name" value="RVT-Znf"/>
</dbReference>
<dbReference type="PANTHER" id="PTHR47074">
    <property type="entry name" value="BNAC02G40300D PROTEIN"/>
    <property type="match status" value="1"/>
</dbReference>
<feature type="domain" description="Reverse transcriptase zinc-binding" evidence="2">
    <location>
        <begin position="155"/>
        <end position="247"/>
    </location>
</feature>
<dbReference type="GO" id="GO:0003676">
    <property type="term" value="F:nucleic acid binding"/>
    <property type="evidence" value="ECO:0007669"/>
    <property type="project" value="InterPro"/>
</dbReference>
<evidence type="ECO:0000259" key="1">
    <source>
        <dbReference type="Pfam" id="PF13456"/>
    </source>
</evidence>
<dbReference type="Pfam" id="PF13966">
    <property type="entry name" value="zf-RVT"/>
    <property type="match status" value="1"/>
</dbReference>
<dbReference type="InterPro" id="IPR044730">
    <property type="entry name" value="RNase_H-like_dom_plant"/>
</dbReference>
<dbReference type="InterPro" id="IPR052929">
    <property type="entry name" value="RNase_H-like_EbsB-rel"/>
</dbReference>
<evidence type="ECO:0000313" key="3">
    <source>
        <dbReference type="EMBL" id="KAA3466902.1"/>
    </source>
</evidence>
<dbReference type="AlphaFoldDB" id="A0A5B6VCS5"/>
<keyword evidence="3" id="KW-0695">RNA-directed DNA polymerase</keyword>
<dbReference type="Gene3D" id="3.30.420.10">
    <property type="entry name" value="Ribonuclease H-like superfamily/Ribonuclease H"/>
    <property type="match status" value="1"/>
</dbReference>
<evidence type="ECO:0000259" key="2">
    <source>
        <dbReference type="Pfam" id="PF13966"/>
    </source>
</evidence>
<sequence>MAHFNIPLLVKQGLRLLNFPDSLVAQVFKAKYFPENNFLDSCLGNSCSYVWRSIWATKDTLKKGLIWKVGTGMNISITEDAWIPNYVNVRLMSRFNNLQGDKVADLINSNEREWNRELIVNTFPEDVADLILQIPLLLERHEDFLAWNGESSGEFSVRSSYKLLQGLDPTAYALQNIYRDFYIKLWRIEMPTKIKIFIWKISWNYLTNRVNMIIRRLATSSLCPRCGGGDETMNHLFRECPTSMEVWRVLSVLDLTMITYVEFGEWLTMAEPFVLHFGPLGGKEILEFMTKQVDQVRRLQDLSIAILKNLMELEKKFKKTSTVKIKWSHPPGQGVKINFDGAFDERSKYSASGVVVRDCSGQVLISSIEIHRGVASTFAAEAIACRRATQIALDMNKEYTIILGDSLTVIKKCKNTVLDKSQIGSIIHDIHRMKLRGN</sequence>
<dbReference type="PANTHER" id="PTHR47074:SF61">
    <property type="entry name" value="RNASE H TYPE-1 DOMAIN-CONTAINING PROTEIN"/>
    <property type="match status" value="1"/>
</dbReference>
<dbReference type="OrthoDB" id="1717299at2759"/>
<name>A0A5B6VCS5_9ROSI</name>
<feature type="domain" description="RNase H type-1" evidence="1">
    <location>
        <begin position="338"/>
        <end position="433"/>
    </location>
</feature>
<organism evidence="3 4">
    <name type="scientific">Gossypium australe</name>
    <dbReference type="NCBI Taxonomy" id="47621"/>
    <lineage>
        <taxon>Eukaryota</taxon>
        <taxon>Viridiplantae</taxon>
        <taxon>Streptophyta</taxon>
        <taxon>Embryophyta</taxon>
        <taxon>Tracheophyta</taxon>
        <taxon>Spermatophyta</taxon>
        <taxon>Magnoliopsida</taxon>
        <taxon>eudicotyledons</taxon>
        <taxon>Gunneridae</taxon>
        <taxon>Pentapetalae</taxon>
        <taxon>rosids</taxon>
        <taxon>malvids</taxon>
        <taxon>Malvales</taxon>
        <taxon>Malvaceae</taxon>
        <taxon>Malvoideae</taxon>
        <taxon>Gossypium</taxon>
    </lineage>
</organism>
<protein>
    <submittedName>
        <fullName evidence="3">Reverse transcriptase</fullName>
    </submittedName>
</protein>